<keyword evidence="4 7" id="KW-0418">Kinase</keyword>
<dbReference type="AlphaFoldDB" id="A0A563D8P5"/>
<dbReference type="Pfam" id="PF01202">
    <property type="entry name" value="SKI"/>
    <property type="match status" value="1"/>
</dbReference>
<comment type="caution">
    <text evidence="7">Lacks conserved residue(s) required for the propagation of feature annotation.</text>
</comment>
<dbReference type="InterPro" id="IPR000623">
    <property type="entry name" value="Shikimate_kinase/TSH1"/>
</dbReference>
<dbReference type="RefSeq" id="WP_146262864.1">
    <property type="nucleotide sequence ID" value="NZ_SELG01000041.1"/>
</dbReference>
<dbReference type="HAMAP" id="MF_00109">
    <property type="entry name" value="Shikimate_kinase"/>
    <property type="match status" value="1"/>
</dbReference>
<evidence type="ECO:0000256" key="1">
    <source>
        <dbReference type="ARBA" id="ARBA00022605"/>
    </source>
</evidence>
<dbReference type="GO" id="GO:0009073">
    <property type="term" value="P:aromatic amino acid family biosynthetic process"/>
    <property type="evidence" value="ECO:0007669"/>
    <property type="project" value="UniProtKB-KW"/>
</dbReference>
<evidence type="ECO:0000256" key="5">
    <source>
        <dbReference type="ARBA" id="ARBA00022840"/>
    </source>
</evidence>
<evidence type="ECO:0000313" key="9">
    <source>
        <dbReference type="Proteomes" id="UP000319499"/>
    </source>
</evidence>
<keyword evidence="1 7" id="KW-0028">Amino-acid biosynthesis</keyword>
<comment type="function">
    <text evidence="7">Catalyzes the specific phosphorylation of the 3-hydroxyl group of shikimic acid using ATP as a cosubstrate.</text>
</comment>
<comment type="subcellular location">
    <subcellularLocation>
        <location evidence="7">Cytoplasm</location>
    </subcellularLocation>
</comment>
<comment type="pathway">
    <text evidence="7">Metabolic intermediate biosynthesis; chorismate biosynthesis; chorismate from D-erythrose 4-phosphate and phosphoenolpyruvate: step 5/7.</text>
</comment>
<comment type="similarity">
    <text evidence="7">Belongs to the shikimate kinase family.</text>
</comment>
<dbReference type="GO" id="GO:0004765">
    <property type="term" value="F:shikimate kinase activity"/>
    <property type="evidence" value="ECO:0007669"/>
    <property type="project" value="UniProtKB-UniRule"/>
</dbReference>
<dbReference type="PANTHER" id="PTHR21087:SF16">
    <property type="entry name" value="SHIKIMATE KINASE 1, CHLOROPLASTIC"/>
    <property type="match status" value="1"/>
</dbReference>
<proteinExistence type="inferred from homology"/>
<name>A0A563D8P5_9FLAO</name>
<evidence type="ECO:0000256" key="7">
    <source>
        <dbReference type="HAMAP-Rule" id="MF_00109"/>
    </source>
</evidence>
<dbReference type="GO" id="GO:0005829">
    <property type="term" value="C:cytosol"/>
    <property type="evidence" value="ECO:0007669"/>
    <property type="project" value="TreeGrafter"/>
</dbReference>
<dbReference type="GO" id="GO:0008652">
    <property type="term" value="P:amino acid biosynthetic process"/>
    <property type="evidence" value="ECO:0007669"/>
    <property type="project" value="UniProtKB-KW"/>
</dbReference>
<dbReference type="Proteomes" id="UP000319499">
    <property type="component" value="Unassembled WGS sequence"/>
</dbReference>
<dbReference type="OrthoDB" id="9800332at2"/>
<dbReference type="PANTHER" id="PTHR21087">
    <property type="entry name" value="SHIKIMATE KINASE"/>
    <property type="match status" value="1"/>
</dbReference>
<organism evidence="8 9">
    <name type="scientific">Apibacter muscae</name>
    <dbReference type="NCBI Taxonomy" id="2509004"/>
    <lineage>
        <taxon>Bacteria</taxon>
        <taxon>Pseudomonadati</taxon>
        <taxon>Bacteroidota</taxon>
        <taxon>Flavobacteriia</taxon>
        <taxon>Flavobacteriales</taxon>
        <taxon>Weeksellaceae</taxon>
        <taxon>Apibacter</taxon>
    </lineage>
</organism>
<keyword evidence="7" id="KW-0963">Cytoplasm</keyword>
<comment type="cofactor">
    <cofactor evidence="7">
        <name>Mg(2+)</name>
        <dbReference type="ChEBI" id="CHEBI:18420"/>
    </cofactor>
    <text evidence="7">Binds 1 Mg(2+) ion per subunit.</text>
</comment>
<evidence type="ECO:0000256" key="2">
    <source>
        <dbReference type="ARBA" id="ARBA00022679"/>
    </source>
</evidence>
<evidence type="ECO:0000256" key="6">
    <source>
        <dbReference type="ARBA" id="ARBA00023141"/>
    </source>
</evidence>
<dbReference type="InterPro" id="IPR027417">
    <property type="entry name" value="P-loop_NTPase"/>
</dbReference>
<keyword evidence="6 7" id="KW-0057">Aromatic amino acid biosynthesis</keyword>
<protein>
    <recommendedName>
        <fullName evidence="7">Shikimate kinase</fullName>
        <shortName evidence="7">SK</shortName>
        <ecNumber evidence="7">2.7.1.71</ecNumber>
    </recommendedName>
</protein>
<dbReference type="PRINTS" id="PR01100">
    <property type="entry name" value="SHIKIMTKNASE"/>
</dbReference>
<evidence type="ECO:0000256" key="4">
    <source>
        <dbReference type="ARBA" id="ARBA00022777"/>
    </source>
</evidence>
<dbReference type="CDD" id="cd00464">
    <property type="entry name" value="SK"/>
    <property type="match status" value="1"/>
</dbReference>
<evidence type="ECO:0000313" key="8">
    <source>
        <dbReference type="EMBL" id="TWP26174.1"/>
    </source>
</evidence>
<feature type="binding site" evidence="7">
    <location>
        <position position="78"/>
    </location>
    <ligand>
        <name>substrate</name>
    </ligand>
</feature>
<comment type="catalytic activity">
    <reaction evidence="7">
        <text>shikimate + ATP = 3-phosphoshikimate + ADP + H(+)</text>
        <dbReference type="Rhea" id="RHEA:13121"/>
        <dbReference type="ChEBI" id="CHEBI:15378"/>
        <dbReference type="ChEBI" id="CHEBI:30616"/>
        <dbReference type="ChEBI" id="CHEBI:36208"/>
        <dbReference type="ChEBI" id="CHEBI:145989"/>
        <dbReference type="ChEBI" id="CHEBI:456216"/>
        <dbReference type="EC" id="2.7.1.71"/>
    </reaction>
</comment>
<keyword evidence="2 7" id="KW-0808">Transferase</keyword>
<keyword evidence="9" id="KW-1185">Reference proteome</keyword>
<keyword evidence="7" id="KW-0479">Metal-binding</keyword>
<comment type="caution">
    <text evidence="8">The sequence shown here is derived from an EMBL/GenBank/DDBJ whole genome shotgun (WGS) entry which is preliminary data.</text>
</comment>
<dbReference type="InterPro" id="IPR031322">
    <property type="entry name" value="Shikimate/glucono_kinase"/>
</dbReference>
<keyword evidence="3 7" id="KW-0547">Nucleotide-binding</keyword>
<dbReference type="EMBL" id="SELH01000026">
    <property type="protein sequence ID" value="TWP26174.1"/>
    <property type="molecule type" value="Genomic_DNA"/>
</dbReference>
<accession>A0A563D8P5</accession>
<dbReference type="UniPathway" id="UPA00053">
    <property type="reaction ID" value="UER00088"/>
</dbReference>
<feature type="binding site" evidence="7">
    <location>
        <begin position="10"/>
        <end position="15"/>
    </location>
    <ligand>
        <name>ATP</name>
        <dbReference type="ChEBI" id="CHEBI:30616"/>
    </ligand>
</feature>
<comment type="subunit">
    <text evidence="7">Monomer.</text>
</comment>
<dbReference type="GO" id="GO:0000287">
    <property type="term" value="F:magnesium ion binding"/>
    <property type="evidence" value="ECO:0007669"/>
    <property type="project" value="UniProtKB-UniRule"/>
</dbReference>
<dbReference type="GO" id="GO:0005524">
    <property type="term" value="F:ATP binding"/>
    <property type="evidence" value="ECO:0007669"/>
    <property type="project" value="UniProtKB-UniRule"/>
</dbReference>
<dbReference type="SUPFAM" id="SSF52540">
    <property type="entry name" value="P-loop containing nucleoside triphosphate hydrolases"/>
    <property type="match status" value="1"/>
</dbReference>
<reference evidence="8 9" key="1">
    <citation type="submission" date="2019-02" db="EMBL/GenBank/DDBJ databases">
        <title>Apibacter muscae sp. nov.: a novel member of the house fly microbiota.</title>
        <authorList>
            <person name="Park R."/>
        </authorList>
    </citation>
    <scope>NUCLEOTIDE SEQUENCE [LARGE SCALE GENOMIC DNA]</scope>
    <source>
        <strain evidence="8 9">AL1</strain>
    </source>
</reference>
<feature type="binding site" evidence="7">
    <location>
        <position position="56"/>
    </location>
    <ligand>
        <name>substrate</name>
    </ligand>
</feature>
<feature type="binding site" evidence="7">
    <location>
        <position position="139"/>
    </location>
    <ligand>
        <name>substrate</name>
    </ligand>
</feature>
<dbReference type="GO" id="GO:0009423">
    <property type="term" value="P:chorismate biosynthetic process"/>
    <property type="evidence" value="ECO:0007669"/>
    <property type="project" value="UniProtKB-UniRule"/>
</dbReference>
<keyword evidence="5 7" id="KW-0067">ATP-binding</keyword>
<dbReference type="EC" id="2.7.1.71" evidence="7"/>
<keyword evidence="7" id="KW-0460">Magnesium</keyword>
<feature type="binding site" evidence="7">
    <location>
        <position position="32"/>
    </location>
    <ligand>
        <name>substrate</name>
    </ligand>
</feature>
<feature type="binding site" evidence="7">
    <location>
        <position position="117"/>
    </location>
    <ligand>
        <name>ATP</name>
        <dbReference type="ChEBI" id="CHEBI:30616"/>
    </ligand>
</feature>
<gene>
    <name evidence="7" type="primary">aroK</name>
    <name evidence="8" type="ORF">ETU09_10765</name>
</gene>
<feature type="binding site" evidence="7">
    <location>
        <position position="14"/>
    </location>
    <ligand>
        <name>Mg(2+)</name>
        <dbReference type="ChEBI" id="CHEBI:18420"/>
    </ligand>
</feature>
<dbReference type="Gene3D" id="3.40.50.300">
    <property type="entry name" value="P-loop containing nucleotide triphosphate hydrolases"/>
    <property type="match status" value="1"/>
</dbReference>
<sequence>MNISLIGYMGCGKSTIGKEISDITGLKFIDLDSYISSKEQMSINEIFSKKGEVYFRKIEKKYLHEILNLESIVLSLGGGTPVYYDNIETINNKSCSFYLKLSPKELAHRLMKEKEHRPLISRIEDQNLEEFIAKHIFERFPYYERAKYKINGNQDVPTIVNEIIDITKPS</sequence>
<evidence type="ECO:0000256" key="3">
    <source>
        <dbReference type="ARBA" id="ARBA00022741"/>
    </source>
</evidence>